<dbReference type="SUPFAM" id="SSF54518">
    <property type="entry name" value="Tubby C-terminal domain-like"/>
    <property type="match status" value="1"/>
</dbReference>
<evidence type="ECO:0000256" key="2">
    <source>
        <dbReference type="SAM" id="Phobius"/>
    </source>
</evidence>
<name>A0AAN9KQ76_CANGL</name>
<evidence type="ECO:0008006" key="5">
    <source>
        <dbReference type="Google" id="ProtNLM"/>
    </source>
</evidence>
<dbReference type="PANTHER" id="PTHR31087:SF85">
    <property type="entry name" value="PROTEIN LURP-ONE-RELATED 7"/>
    <property type="match status" value="1"/>
</dbReference>
<dbReference type="InterPro" id="IPR038595">
    <property type="entry name" value="LOR_sf"/>
</dbReference>
<dbReference type="Gene3D" id="2.40.160.200">
    <property type="entry name" value="LURP1-related"/>
    <property type="match status" value="1"/>
</dbReference>
<dbReference type="EMBL" id="JAYMYQ010000007">
    <property type="protein sequence ID" value="KAK7321404.1"/>
    <property type="molecule type" value="Genomic_DNA"/>
</dbReference>
<gene>
    <name evidence="3" type="ORF">VNO77_32022</name>
</gene>
<organism evidence="3 4">
    <name type="scientific">Canavalia gladiata</name>
    <name type="common">Sword bean</name>
    <name type="synonym">Dolichos gladiatus</name>
    <dbReference type="NCBI Taxonomy" id="3824"/>
    <lineage>
        <taxon>Eukaryota</taxon>
        <taxon>Viridiplantae</taxon>
        <taxon>Streptophyta</taxon>
        <taxon>Embryophyta</taxon>
        <taxon>Tracheophyta</taxon>
        <taxon>Spermatophyta</taxon>
        <taxon>Magnoliopsida</taxon>
        <taxon>eudicotyledons</taxon>
        <taxon>Gunneridae</taxon>
        <taxon>Pentapetalae</taxon>
        <taxon>rosids</taxon>
        <taxon>fabids</taxon>
        <taxon>Fabales</taxon>
        <taxon>Fabaceae</taxon>
        <taxon>Papilionoideae</taxon>
        <taxon>50 kb inversion clade</taxon>
        <taxon>NPAAA clade</taxon>
        <taxon>indigoferoid/millettioid clade</taxon>
        <taxon>Phaseoleae</taxon>
        <taxon>Canavalia</taxon>
    </lineage>
</organism>
<sequence length="273" mass="30581">MAQGLGSIGKAMAKVSAHIWAQKVLLRASNPFAELKFRIFVLKVELLLSLIAVFRVSLPPSLSEELFQRTSKKKANMELGSSESSFPGSGNWQIPIDLFGSKKHAGVPRGVLAFADDSGNILFKVNRHPPNPNSSPLPKDNKLLLDAAGNTLFSIHRYQNGSWKCYKGENQGNKELVFRVQRTLKTFTRVELEVFFDAERSNDQACDFKVKGSPFRRSCCIYKDVDLVAQSSLMYKLHQLYASRGKFRLTIFPGTIDHALLVALFVIFLNGRK</sequence>
<protein>
    <recommendedName>
        <fullName evidence="5">Protein LURP-one-related 7</fullName>
    </recommendedName>
</protein>
<dbReference type="InterPro" id="IPR007612">
    <property type="entry name" value="LOR"/>
</dbReference>
<keyword evidence="2" id="KW-1133">Transmembrane helix</keyword>
<dbReference type="PANTHER" id="PTHR31087">
    <property type="match status" value="1"/>
</dbReference>
<dbReference type="InterPro" id="IPR025659">
    <property type="entry name" value="Tubby-like_C"/>
</dbReference>
<accession>A0AAN9KQ76</accession>
<keyword evidence="4" id="KW-1185">Reference proteome</keyword>
<evidence type="ECO:0000313" key="3">
    <source>
        <dbReference type="EMBL" id="KAK7321404.1"/>
    </source>
</evidence>
<keyword evidence="2" id="KW-0472">Membrane</keyword>
<feature type="transmembrane region" description="Helical" evidence="2">
    <location>
        <begin position="249"/>
        <end position="269"/>
    </location>
</feature>
<dbReference type="AlphaFoldDB" id="A0AAN9KQ76"/>
<dbReference type="Pfam" id="PF04525">
    <property type="entry name" value="LOR"/>
    <property type="match status" value="1"/>
</dbReference>
<evidence type="ECO:0000313" key="4">
    <source>
        <dbReference type="Proteomes" id="UP001367508"/>
    </source>
</evidence>
<reference evidence="3 4" key="1">
    <citation type="submission" date="2024-01" db="EMBL/GenBank/DDBJ databases">
        <title>The genomes of 5 underutilized Papilionoideae crops provide insights into root nodulation and disease resistanc.</title>
        <authorList>
            <person name="Jiang F."/>
        </authorList>
    </citation>
    <scope>NUCLEOTIDE SEQUENCE [LARGE SCALE GENOMIC DNA]</scope>
    <source>
        <strain evidence="3">LVBAO_FW01</strain>
        <tissue evidence="3">Leaves</tissue>
    </source>
</reference>
<keyword evidence="2" id="KW-0812">Transmembrane</keyword>
<proteinExistence type="inferred from homology"/>
<comment type="caution">
    <text evidence="3">The sequence shown here is derived from an EMBL/GenBank/DDBJ whole genome shotgun (WGS) entry which is preliminary data.</text>
</comment>
<evidence type="ECO:0000256" key="1">
    <source>
        <dbReference type="ARBA" id="ARBA00005437"/>
    </source>
</evidence>
<dbReference type="Proteomes" id="UP001367508">
    <property type="component" value="Unassembled WGS sequence"/>
</dbReference>
<comment type="similarity">
    <text evidence="1">Belongs to the LOR family.</text>
</comment>